<dbReference type="Proteomes" id="UP001064971">
    <property type="component" value="Chromosome"/>
</dbReference>
<keyword evidence="1" id="KW-0540">Nuclease</keyword>
<dbReference type="GO" id="GO:0004519">
    <property type="term" value="F:endonuclease activity"/>
    <property type="evidence" value="ECO:0007669"/>
    <property type="project" value="UniProtKB-KW"/>
</dbReference>
<dbReference type="EMBL" id="AP026560">
    <property type="protein sequence ID" value="BDP40479.1"/>
    <property type="molecule type" value="Genomic_DNA"/>
</dbReference>
<evidence type="ECO:0000313" key="2">
    <source>
        <dbReference type="Proteomes" id="UP001064971"/>
    </source>
</evidence>
<protein>
    <submittedName>
        <fullName evidence="1">Endonuclease V</fullName>
    </submittedName>
</protein>
<gene>
    <name evidence="1" type="ORF">DAETH_04480</name>
</gene>
<sequence length="168" mass="18293">MCALILAVDVGYSPGGAKAAGILFGDWADEHPERVLTAHLGLPEEYLPGEFYRRELPALLKIIEPALPETSVIVIDGYVWLGSEQRPGLGLHLWEVLEERVAVIGVAKSRFHGTPEEAEVLRGTSRSPLFVTSVGLPLEEAKGCVLGMAGEHRIPTLLRYVDRLSRSG</sequence>
<organism evidence="1 2">
    <name type="scientific">Deinococcus aetherius</name>
    <dbReference type="NCBI Taxonomy" id="200252"/>
    <lineage>
        <taxon>Bacteria</taxon>
        <taxon>Thermotogati</taxon>
        <taxon>Deinococcota</taxon>
        <taxon>Deinococci</taxon>
        <taxon>Deinococcales</taxon>
        <taxon>Deinococcaceae</taxon>
        <taxon>Deinococcus</taxon>
    </lineage>
</organism>
<dbReference type="RefSeq" id="WP_264776327.1">
    <property type="nucleotide sequence ID" value="NZ_AP026560.1"/>
</dbReference>
<accession>A0ABM8A9P4</accession>
<evidence type="ECO:0000313" key="1">
    <source>
        <dbReference type="EMBL" id="BDP40479.1"/>
    </source>
</evidence>
<name>A0ABM8A9P4_9DEIO</name>
<keyword evidence="1" id="KW-0378">Hydrolase</keyword>
<dbReference type="InterPro" id="IPR007581">
    <property type="entry name" value="Endonuclease-V"/>
</dbReference>
<dbReference type="Gene3D" id="3.30.2170.10">
    <property type="entry name" value="archaeoglobus fulgidus dsm 4304 superfamily"/>
    <property type="match status" value="1"/>
</dbReference>
<keyword evidence="2" id="KW-1185">Reference proteome</keyword>
<keyword evidence="1" id="KW-0255">Endonuclease</keyword>
<reference evidence="1" key="1">
    <citation type="submission" date="2022-07" db="EMBL/GenBank/DDBJ databases">
        <title>Complete Genome Sequence of the Radioresistant Bacterium Deinococcus aetherius ST0316, Isolated from the Air Dust collected in Lower Stratosphere above Japan.</title>
        <authorList>
            <person name="Satoh K."/>
            <person name="Hagiwara K."/>
            <person name="Katsumata K."/>
            <person name="Kubo A."/>
            <person name="Yokobori S."/>
            <person name="Yamagishi A."/>
            <person name="Oono Y."/>
            <person name="Narumi I."/>
        </authorList>
    </citation>
    <scope>NUCLEOTIDE SEQUENCE</scope>
    <source>
        <strain evidence="1">ST0316</strain>
    </source>
</reference>
<dbReference type="Pfam" id="PF04493">
    <property type="entry name" value="Endonuclease_5"/>
    <property type="match status" value="1"/>
</dbReference>
<proteinExistence type="predicted"/>